<feature type="domain" description="SWIM-type" evidence="3">
    <location>
        <begin position="525"/>
        <end position="561"/>
    </location>
</feature>
<organism evidence="4 5">
    <name type="scientific">Saponaria officinalis</name>
    <name type="common">Common soapwort</name>
    <name type="synonym">Lychnis saponaria</name>
    <dbReference type="NCBI Taxonomy" id="3572"/>
    <lineage>
        <taxon>Eukaryota</taxon>
        <taxon>Viridiplantae</taxon>
        <taxon>Streptophyta</taxon>
        <taxon>Embryophyta</taxon>
        <taxon>Tracheophyta</taxon>
        <taxon>Spermatophyta</taxon>
        <taxon>Magnoliopsida</taxon>
        <taxon>eudicotyledons</taxon>
        <taxon>Gunneridae</taxon>
        <taxon>Pentapetalae</taxon>
        <taxon>Caryophyllales</taxon>
        <taxon>Caryophyllaceae</taxon>
        <taxon>Caryophylleae</taxon>
        <taxon>Saponaria</taxon>
    </lineage>
</organism>
<dbReference type="PROSITE" id="PS50966">
    <property type="entry name" value="ZF_SWIM"/>
    <property type="match status" value="1"/>
</dbReference>
<sequence length="709" mass="82756">MTTRGGSRNQVYDGLKKCTCYLYWYHFFLPSSTSRTMTSEHAIICVDNVIEIDHVPLVEYDFDIFGSLLGQTHASWQGLYEMYHKHSQKLGFSIRLGTCRRVTGPDSAEFERYFVCSNQGKASSSSGGNSSLASTSIDDEIVLQSKNCTISRTNCAANVRTKLQKNGEWLVVHHVMEHNHVLTPPQWQHHHRSERRITQEEGDMIQVMTQAKVPPSIQYRFLSASCGGEEFVGHTKKDHYNYVNRLKMRAVEGGDASTLINVLSKRQTEDPGFFYRVMFDEESRLCRLFWRDSMMKEDYLLYRDVFIFDTTHHTNRYNLFVIYPTSRHRLYQWHIQQNAISHFGSLKSDRSFRSIFNKCLNKCYNEMEFETTWNQMIKQYGLENDSWFQRLYGLRAKWSTAFSNDFFSAGILSSQRSKSTNHAIGYRASKNTSLTDFYGIFEDTLTRWRSEEERNEFNCLRSTPKQLYPMVGLLEHAAQVYTHNLFRIFEKEFGMAIATKATPCSIDCTTFVYSVHPEGAPEGSHYVTFDSAALLIQCSCYHFQETGWLCFHAIRVLHLHSVSQIPNRYISRRWTKFVKTEVWNKLLPNNTRRSLINDSLHWRRQMLIKFQNLILKCHHIKEARELLDEAYLRDSSTVEEFFNRLNNAREGACNVQEPPTTILDPPRCTIKGRSQRKKVLFKKTKRKIVSTSSSNQQSDIPYIPNPRLF</sequence>
<proteinExistence type="predicted"/>
<dbReference type="AlphaFoldDB" id="A0AAW1H7H5"/>
<keyword evidence="5" id="KW-1185">Reference proteome</keyword>
<dbReference type="GO" id="GO:0008270">
    <property type="term" value="F:zinc ion binding"/>
    <property type="evidence" value="ECO:0007669"/>
    <property type="project" value="UniProtKB-KW"/>
</dbReference>
<feature type="region of interest" description="Disordered" evidence="2">
    <location>
        <begin position="689"/>
        <end position="709"/>
    </location>
</feature>
<accession>A0AAW1H7H5</accession>
<comment type="caution">
    <text evidence="4">The sequence shown here is derived from an EMBL/GenBank/DDBJ whole genome shotgun (WGS) entry which is preliminary data.</text>
</comment>
<dbReference type="PANTHER" id="PTHR47718">
    <property type="entry name" value="OS01G0519700 PROTEIN"/>
    <property type="match status" value="1"/>
</dbReference>
<dbReference type="InterPro" id="IPR004330">
    <property type="entry name" value="FAR1_DNA_bnd_dom"/>
</dbReference>
<dbReference type="Pfam" id="PF03101">
    <property type="entry name" value="FAR1"/>
    <property type="match status" value="1"/>
</dbReference>
<dbReference type="EMBL" id="JBDFQZ010000012">
    <property type="protein sequence ID" value="KAK9671998.1"/>
    <property type="molecule type" value="Genomic_DNA"/>
</dbReference>
<reference evidence="4" key="1">
    <citation type="submission" date="2024-03" db="EMBL/GenBank/DDBJ databases">
        <title>WGS assembly of Saponaria officinalis var. Norfolk2.</title>
        <authorList>
            <person name="Jenkins J."/>
            <person name="Shu S."/>
            <person name="Grimwood J."/>
            <person name="Barry K."/>
            <person name="Goodstein D."/>
            <person name="Schmutz J."/>
            <person name="Leebens-Mack J."/>
            <person name="Osbourn A."/>
        </authorList>
    </citation>
    <scope>NUCLEOTIDE SEQUENCE [LARGE SCALE GENOMIC DNA]</scope>
    <source>
        <strain evidence="4">JIC</strain>
    </source>
</reference>
<keyword evidence="1" id="KW-0479">Metal-binding</keyword>
<dbReference type="PANTHER" id="PTHR47718:SF17">
    <property type="entry name" value="PROTEIN FAR1-RELATED SEQUENCE 5-LIKE"/>
    <property type="match status" value="1"/>
</dbReference>
<evidence type="ECO:0000313" key="5">
    <source>
        <dbReference type="Proteomes" id="UP001443914"/>
    </source>
</evidence>
<evidence type="ECO:0000313" key="4">
    <source>
        <dbReference type="EMBL" id="KAK9671998.1"/>
    </source>
</evidence>
<dbReference type="InterPro" id="IPR007527">
    <property type="entry name" value="Znf_SWIM"/>
</dbReference>
<feature type="compositionally biased region" description="Polar residues" evidence="2">
    <location>
        <begin position="689"/>
        <end position="699"/>
    </location>
</feature>
<evidence type="ECO:0000256" key="2">
    <source>
        <dbReference type="SAM" id="MobiDB-lite"/>
    </source>
</evidence>
<keyword evidence="1" id="KW-0862">Zinc</keyword>
<keyword evidence="1" id="KW-0863">Zinc-finger</keyword>
<evidence type="ECO:0000256" key="1">
    <source>
        <dbReference type="PROSITE-ProRule" id="PRU00325"/>
    </source>
</evidence>
<gene>
    <name evidence="4" type="ORF">RND81_12G069000</name>
</gene>
<dbReference type="Proteomes" id="UP001443914">
    <property type="component" value="Unassembled WGS sequence"/>
</dbReference>
<evidence type="ECO:0000259" key="3">
    <source>
        <dbReference type="PROSITE" id="PS50966"/>
    </source>
</evidence>
<name>A0AAW1H7H5_SAPOF</name>
<protein>
    <recommendedName>
        <fullName evidence="3">SWIM-type domain-containing protein</fullName>
    </recommendedName>
</protein>